<dbReference type="EMBL" id="LAZR01016735">
    <property type="protein sequence ID" value="KKM03218.1"/>
    <property type="molecule type" value="Genomic_DNA"/>
</dbReference>
<dbReference type="AlphaFoldDB" id="A0A0F9JWC0"/>
<accession>A0A0F9JWC0</accession>
<gene>
    <name evidence="1" type="ORF">LCGC14_1776640</name>
</gene>
<protein>
    <submittedName>
        <fullName evidence="1">Uncharacterized protein</fullName>
    </submittedName>
</protein>
<proteinExistence type="predicted"/>
<reference evidence="1" key="1">
    <citation type="journal article" date="2015" name="Nature">
        <title>Complex archaea that bridge the gap between prokaryotes and eukaryotes.</title>
        <authorList>
            <person name="Spang A."/>
            <person name="Saw J.H."/>
            <person name="Jorgensen S.L."/>
            <person name="Zaremba-Niedzwiedzka K."/>
            <person name="Martijn J."/>
            <person name="Lind A.E."/>
            <person name="van Eijk R."/>
            <person name="Schleper C."/>
            <person name="Guy L."/>
            <person name="Ettema T.J."/>
        </authorList>
    </citation>
    <scope>NUCLEOTIDE SEQUENCE</scope>
</reference>
<comment type="caution">
    <text evidence="1">The sequence shown here is derived from an EMBL/GenBank/DDBJ whole genome shotgun (WGS) entry which is preliminary data.</text>
</comment>
<evidence type="ECO:0000313" key="1">
    <source>
        <dbReference type="EMBL" id="KKM03218.1"/>
    </source>
</evidence>
<organism evidence="1">
    <name type="scientific">marine sediment metagenome</name>
    <dbReference type="NCBI Taxonomy" id="412755"/>
    <lineage>
        <taxon>unclassified sequences</taxon>
        <taxon>metagenomes</taxon>
        <taxon>ecological metagenomes</taxon>
    </lineage>
</organism>
<name>A0A0F9JWC0_9ZZZZ</name>
<sequence length="139" mass="15042">MIALNCSRLHSITTVVQSVRHEGGRTPPPRALRPGVVAHRLSNNCSLCVSLVQLQLQSPKSYLNQSSNCTPIASPNAMYTNSNSGIYRVSTTMKVRPGDPLEWALNGLKTGLNCNQLQTDCIWNAIGSNPIPTGKEVTL</sequence>